<accession>A0AA47IAS4</accession>
<reference evidence="2" key="1">
    <citation type="submission" date="2022-10" db="EMBL/GenBank/DDBJ databases">
        <title>Complete genome sequence resource for Xanthomonas hortorum isolated from Greek Oregano.</title>
        <authorList>
            <person name="Gonzalez-Tobon J."/>
            <person name="Helmann T.C."/>
            <person name="Daughtrey M."/>
            <person name="Stodghill P.V."/>
            <person name="Filiatrault M.J."/>
        </authorList>
    </citation>
    <scope>NUCLEOTIDE SEQUENCE</scope>
    <source>
        <strain evidence="2">Oregano 108</strain>
    </source>
</reference>
<organism evidence="2 3">
    <name type="scientific">Xanthomonas hortorum</name>
    <dbReference type="NCBI Taxonomy" id="56454"/>
    <lineage>
        <taxon>Bacteria</taxon>
        <taxon>Pseudomonadati</taxon>
        <taxon>Pseudomonadota</taxon>
        <taxon>Gammaproteobacteria</taxon>
        <taxon>Lysobacterales</taxon>
        <taxon>Lysobacteraceae</taxon>
        <taxon>Xanthomonas</taxon>
    </lineage>
</organism>
<evidence type="ECO:0000313" key="3">
    <source>
        <dbReference type="Proteomes" id="UP001164737"/>
    </source>
</evidence>
<evidence type="ECO:0000313" key="2">
    <source>
        <dbReference type="EMBL" id="WAH65266.1"/>
    </source>
</evidence>
<dbReference type="AlphaFoldDB" id="A0AA47IAS4"/>
<gene>
    <name evidence="2" type="ORF">OEG85_04615</name>
</gene>
<proteinExistence type="predicted"/>
<dbReference type="Proteomes" id="UP001164737">
    <property type="component" value="Chromosome"/>
</dbReference>
<feature type="region of interest" description="Disordered" evidence="1">
    <location>
        <begin position="300"/>
        <end position="350"/>
    </location>
</feature>
<protein>
    <submittedName>
        <fullName evidence="2">Uncharacterized protein</fullName>
    </submittedName>
</protein>
<evidence type="ECO:0000256" key="1">
    <source>
        <dbReference type="SAM" id="MobiDB-lite"/>
    </source>
</evidence>
<dbReference type="EMBL" id="CP107241">
    <property type="protein sequence ID" value="WAH65266.1"/>
    <property type="molecule type" value="Genomic_DNA"/>
</dbReference>
<feature type="compositionally biased region" description="Low complexity" evidence="1">
    <location>
        <begin position="1"/>
        <end position="22"/>
    </location>
</feature>
<dbReference type="RefSeq" id="WP_268214204.1">
    <property type="nucleotide sequence ID" value="NZ_CP107241.1"/>
</dbReference>
<sequence length="445" mass="47708">MSAIFPRSAPAAAAARGAPAPSTRETHDAARVAVRDLLERADAFHELPPDKRETLAKGLVQIGTYLAEPDGVRLTQQSAPVRAMAGDDSTPLQQEKQPEFGQALQTGVKQAGALMAAVNFPEFVSGLINGVFHSIVSSSIEQMEAYAKLVADVSKSLTQFRDDNTTQNQGRDHLVEQFPDLFQLQMGGDAFGDMGGFGDSGDAPAQPRVVMRPDVDERTAVARVNQSLPLDKPVTSLNDDLVEALLVPAARTQIATGRQQLLATLVMLGINRIVVTDGRISAKVLYDFQSRDNSRYRYSATKMDHQKDAAGNVQKTYGNEGEYESKNDGGSYSRSADGTSDRQDGSYYSKGTYKYSEQPIIKMMSTSQLQNDSSLQAKASLAGQVEVNFKSDYMPLDKLANPEAIAAIQMNAQPGMVKSLATNRAVIPPAATTAPPPAPASAPAA</sequence>
<feature type="compositionally biased region" description="Polar residues" evidence="1">
    <location>
        <begin position="328"/>
        <end position="338"/>
    </location>
</feature>
<feature type="region of interest" description="Disordered" evidence="1">
    <location>
        <begin position="1"/>
        <end position="26"/>
    </location>
</feature>
<name>A0AA47IAS4_9XANT</name>